<dbReference type="EMBL" id="JASJOT010000024">
    <property type="protein sequence ID" value="MDJ1496664.1"/>
    <property type="molecule type" value="Genomic_DNA"/>
</dbReference>
<dbReference type="Proteomes" id="UP001228581">
    <property type="component" value="Unassembled WGS sequence"/>
</dbReference>
<keyword evidence="3" id="KW-1185">Reference proteome</keyword>
<proteinExistence type="predicted"/>
<evidence type="ECO:0008006" key="5">
    <source>
        <dbReference type="Google" id="ProtNLM"/>
    </source>
</evidence>
<dbReference type="EMBL" id="JASJOS010000018">
    <property type="protein sequence ID" value="MDJ1485143.1"/>
    <property type="molecule type" value="Genomic_DNA"/>
</dbReference>
<gene>
    <name evidence="1" type="ORF">QNI16_31885</name>
    <name evidence="2" type="ORF">QNI19_27270</name>
</gene>
<protein>
    <recommendedName>
        <fullName evidence="5">Muconolactone isomerase domain-containing protein</fullName>
    </recommendedName>
</protein>
<reference evidence="1 3" key="1">
    <citation type="submission" date="2023-05" db="EMBL/GenBank/DDBJ databases">
        <authorList>
            <person name="Zhang X."/>
        </authorList>
    </citation>
    <scope>NUCLEOTIDE SEQUENCE</scope>
    <source>
        <strain evidence="2 3">DM2B3-1</strain>
        <strain evidence="1">YF14B1</strain>
    </source>
</reference>
<comment type="caution">
    <text evidence="1">The sequence shown here is derived from an EMBL/GenBank/DDBJ whole genome shotgun (WGS) entry which is preliminary data.</text>
</comment>
<dbReference type="RefSeq" id="WP_313987292.1">
    <property type="nucleotide sequence ID" value="NZ_JASJOR010000022.1"/>
</dbReference>
<organism evidence="1 4">
    <name type="scientific">Xanthocytophaga flava</name>
    <dbReference type="NCBI Taxonomy" id="3048013"/>
    <lineage>
        <taxon>Bacteria</taxon>
        <taxon>Pseudomonadati</taxon>
        <taxon>Bacteroidota</taxon>
        <taxon>Cytophagia</taxon>
        <taxon>Cytophagales</taxon>
        <taxon>Rhodocytophagaceae</taxon>
        <taxon>Xanthocytophaga</taxon>
    </lineage>
</organism>
<evidence type="ECO:0000313" key="3">
    <source>
        <dbReference type="Proteomes" id="UP001228581"/>
    </source>
</evidence>
<name>A0AAE3QXB1_9BACT</name>
<accession>A0AAE3QXB1</accession>
<evidence type="ECO:0000313" key="4">
    <source>
        <dbReference type="Proteomes" id="UP001241110"/>
    </source>
</evidence>
<evidence type="ECO:0000313" key="1">
    <source>
        <dbReference type="EMBL" id="MDJ1485143.1"/>
    </source>
</evidence>
<evidence type="ECO:0000313" key="2">
    <source>
        <dbReference type="EMBL" id="MDJ1496664.1"/>
    </source>
</evidence>
<sequence length="96" mass="11262">MSKYQATIHFELSEAFMRNVPAHRNYINRLINNGVIDQYAVSIESGKAWITLSAESREEAEAYLEKSPLHQFWQLEVEELFVLDSHAYRFPKLVMN</sequence>
<dbReference type="Proteomes" id="UP001241110">
    <property type="component" value="Unassembled WGS sequence"/>
</dbReference>
<dbReference type="AlphaFoldDB" id="A0AAE3QXB1"/>